<proteinExistence type="predicted"/>
<evidence type="ECO:0000256" key="1">
    <source>
        <dbReference type="SAM" id="MobiDB-lite"/>
    </source>
</evidence>
<keyword evidence="4" id="KW-1185">Reference proteome</keyword>
<dbReference type="EMBL" id="BOOZ01000017">
    <property type="protein sequence ID" value="GIJ10138.1"/>
    <property type="molecule type" value="Genomic_DNA"/>
</dbReference>
<comment type="caution">
    <text evidence="3">The sequence shown here is derived from an EMBL/GenBank/DDBJ whole genome shotgun (WGS) entry which is preliminary data.</text>
</comment>
<keyword evidence="2" id="KW-0472">Membrane</keyword>
<feature type="transmembrane region" description="Helical" evidence="2">
    <location>
        <begin position="82"/>
        <end position="103"/>
    </location>
</feature>
<feature type="region of interest" description="Disordered" evidence="1">
    <location>
        <begin position="1"/>
        <end position="30"/>
    </location>
</feature>
<gene>
    <name evidence="3" type="ORF">Van01_33520</name>
</gene>
<keyword evidence="2" id="KW-0812">Transmembrane</keyword>
<sequence>MTAIFNATGPVPLVPHRPAPEGAPQPVAPQPVAPLPVGPVLELPGAPPAALVPVIRDGRPVGVFVATGGRVRYRPLPDPDRLLAATAGVLAVGLVTAGVTALGRRRPPAVGRLSMGPGGWVSFRGVRAPAPRAARPWWARLLRARRLVVQR</sequence>
<name>A0ABQ4HWV6_9ACTN</name>
<evidence type="ECO:0000256" key="2">
    <source>
        <dbReference type="SAM" id="Phobius"/>
    </source>
</evidence>
<protein>
    <submittedName>
        <fullName evidence="3">Uncharacterized protein</fullName>
    </submittedName>
</protein>
<evidence type="ECO:0000313" key="4">
    <source>
        <dbReference type="Proteomes" id="UP000647017"/>
    </source>
</evidence>
<dbReference type="Proteomes" id="UP000647017">
    <property type="component" value="Unassembled WGS sequence"/>
</dbReference>
<feature type="compositionally biased region" description="Pro residues" evidence="1">
    <location>
        <begin position="12"/>
        <end position="30"/>
    </location>
</feature>
<organism evidence="3 4">
    <name type="scientific">Micromonospora andamanensis</name>
    <dbReference type="NCBI Taxonomy" id="1287068"/>
    <lineage>
        <taxon>Bacteria</taxon>
        <taxon>Bacillati</taxon>
        <taxon>Actinomycetota</taxon>
        <taxon>Actinomycetes</taxon>
        <taxon>Micromonosporales</taxon>
        <taxon>Micromonosporaceae</taxon>
        <taxon>Micromonospora</taxon>
    </lineage>
</organism>
<accession>A0ABQ4HWV6</accession>
<evidence type="ECO:0000313" key="3">
    <source>
        <dbReference type="EMBL" id="GIJ10138.1"/>
    </source>
</evidence>
<reference evidence="3 4" key="1">
    <citation type="submission" date="2021-01" db="EMBL/GenBank/DDBJ databases">
        <title>Whole genome shotgun sequence of Verrucosispora andamanensis NBRC 109075.</title>
        <authorList>
            <person name="Komaki H."/>
            <person name="Tamura T."/>
        </authorList>
    </citation>
    <scope>NUCLEOTIDE SEQUENCE [LARGE SCALE GENOMIC DNA]</scope>
    <source>
        <strain evidence="3 4">NBRC 109075</strain>
    </source>
</reference>
<dbReference type="RefSeq" id="WP_204007997.1">
    <property type="nucleotide sequence ID" value="NZ_BOOZ01000017.1"/>
</dbReference>
<keyword evidence="2" id="KW-1133">Transmembrane helix</keyword>